<feature type="domain" description="CusB-like beta-barrel" evidence="6">
    <location>
        <begin position="270"/>
        <end position="346"/>
    </location>
</feature>
<dbReference type="Pfam" id="PF25954">
    <property type="entry name" value="Beta-barrel_RND_2"/>
    <property type="match status" value="1"/>
</dbReference>
<evidence type="ECO:0000259" key="7">
    <source>
        <dbReference type="Pfam" id="PF25975"/>
    </source>
</evidence>
<organism evidence="8 9">
    <name type="scientific">Haloferula sargassicola</name>
    <dbReference type="NCBI Taxonomy" id="490096"/>
    <lineage>
        <taxon>Bacteria</taxon>
        <taxon>Pseudomonadati</taxon>
        <taxon>Verrucomicrobiota</taxon>
        <taxon>Verrucomicrobiia</taxon>
        <taxon>Verrucomicrobiales</taxon>
        <taxon>Verrucomicrobiaceae</taxon>
        <taxon>Haloferula</taxon>
    </lineage>
</organism>
<evidence type="ECO:0000259" key="4">
    <source>
        <dbReference type="Pfam" id="PF19335"/>
    </source>
</evidence>
<dbReference type="Gene3D" id="2.40.420.20">
    <property type="match status" value="1"/>
</dbReference>
<dbReference type="InterPro" id="IPR058790">
    <property type="entry name" value="BSH_CusB"/>
</dbReference>
<dbReference type="InterPro" id="IPR051909">
    <property type="entry name" value="MFP_Cation_Efflux"/>
</dbReference>
<protein>
    <recommendedName>
        <fullName evidence="10">Efflux RND transporter periplasmic adaptor subunit</fullName>
    </recommendedName>
</protein>
<dbReference type="EMBL" id="BAABRI010000019">
    <property type="protein sequence ID" value="GAA5483958.1"/>
    <property type="molecule type" value="Genomic_DNA"/>
</dbReference>
<evidence type="ECO:0000259" key="5">
    <source>
        <dbReference type="Pfam" id="PF25919"/>
    </source>
</evidence>
<keyword evidence="9" id="KW-1185">Reference proteome</keyword>
<feature type="domain" description="DUF3347" evidence="3">
    <location>
        <begin position="463"/>
        <end position="552"/>
    </location>
</feature>
<dbReference type="Gene3D" id="2.40.30.170">
    <property type="match status" value="1"/>
</dbReference>
<dbReference type="PANTHER" id="PTHR30097:SF15">
    <property type="entry name" value="CATION EFFLUX SYSTEM PROTEIN CUSB"/>
    <property type="match status" value="1"/>
</dbReference>
<dbReference type="InterPro" id="IPR045800">
    <property type="entry name" value="HMBD"/>
</dbReference>
<dbReference type="Pfam" id="PF19335">
    <property type="entry name" value="HMBD"/>
    <property type="match status" value="1"/>
</dbReference>
<dbReference type="InterPro" id="IPR006143">
    <property type="entry name" value="RND_pump_MFP"/>
</dbReference>
<name>A0ABP9UQY7_9BACT</name>
<comment type="caution">
    <text evidence="8">The sequence shown here is derived from an EMBL/GenBank/DDBJ whole genome shotgun (WGS) entry which is preliminary data.</text>
</comment>
<evidence type="ECO:0000256" key="1">
    <source>
        <dbReference type="ARBA" id="ARBA00009477"/>
    </source>
</evidence>
<dbReference type="InterPro" id="IPR058792">
    <property type="entry name" value="Beta-barrel_RND_2"/>
</dbReference>
<gene>
    <name evidence="8" type="ORF">Hsar01_03195</name>
</gene>
<dbReference type="NCBIfam" id="TIGR01730">
    <property type="entry name" value="RND_mfp"/>
    <property type="match status" value="1"/>
</dbReference>
<keyword evidence="2" id="KW-0813">Transport</keyword>
<evidence type="ECO:0000259" key="3">
    <source>
        <dbReference type="Pfam" id="PF11827"/>
    </source>
</evidence>
<evidence type="ECO:0000256" key="2">
    <source>
        <dbReference type="ARBA" id="ARBA00022448"/>
    </source>
</evidence>
<dbReference type="InterPro" id="IPR021782">
    <property type="entry name" value="DUF3347"/>
</dbReference>
<dbReference type="InterPro" id="IPR058649">
    <property type="entry name" value="CzcB_C"/>
</dbReference>
<dbReference type="Pfam" id="PF11827">
    <property type="entry name" value="DUF3347"/>
    <property type="match status" value="1"/>
</dbReference>
<dbReference type="Pfam" id="PF25919">
    <property type="entry name" value="BSH_CusB"/>
    <property type="match status" value="1"/>
</dbReference>
<dbReference type="PANTHER" id="PTHR30097">
    <property type="entry name" value="CATION EFFLUX SYSTEM PROTEIN CUSB"/>
    <property type="match status" value="1"/>
</dbReference>
<dbReference type="RefSeq" id="WP_353568059.1">
    <property type="nucleotide sequence ID" value="NZ_BAABRI010000019.1"/>
</dbReference>
<comment type="similarity">
    <text evidence="1">Belongs to the membrane fusion protein (MFP) (TC 8.A.1) family.</text>
</comment>
<dbReference type="Proteomes" id="UP001476282">
    <property type="component" value="Unassembled WGS sequence"/>
</dbReference>
<proteinExistence type="inferred from homology"/>
<evidence type="ECO:0000259" key="6">
    <source>
        <dbReference type="Pfam" id="PF25954"/>
    </source>
</evidence>
<feature type="domain" description="CzcB-like C-terminal circularly permuted SH3-like" evidence="7">
    <location>
        <begin position="355"/>
        <end position="414"/>
    </location>
</feature>
<feature type="domain" description="Heavy metal binding" evidence="4">
    <location>
        <begin position="69"/>
        <end position="95"/>
    </location>
</feature>
<evidence type="ECO:0000313" key="8">
    <source>
        <dbReference type="EMBL" id="GAA5483958.1"/>
    </source>
</evidence>
<evidence type="ECO:0008006" key="10">
    <source>
        <dbReference type="Google" id="ProtNLM"/>
    </source>
</evidence>
<dbReference type="Pfam" id="PF25975">
    <property type="entry name" value="CzcB_C"/>
    <property type="match status" value="1"/>
</dbReference>
<sequence>MKPSDIPKAIPWRKLLLFGTIAVVAILIGAGLAKPVRATVATVGHWIGFGHRHDENATAVSDDSGTVQYYTCGMHPWVILPAPGDCPICHMELTPIDPSKFSGEVTIDPVVVQNMGVRVEPVVSGPLTKTIRTVGTVDYNERTVRDVNVKVSGWIEKLDVDFLGAQVNQGDPLFELYSPQLYSAQNEYLLAWRKKDRNESSAKMFDSARTRLEYYDITDRQLATLQDAGEPAKTMTIRSPHSGVVIAKHANEGMKVDPGMQVFRIADLSKVWVLVTLYEYQLPYVEKGMKATMSLPYIPGQTFEGEVIYVYPYLEKKTREVQVRLEFENSDNLLKPGMFANVQLTNTLAAEKTLVSRTAVIDTGERQVAFVSHGEGKFEPRQLRLGVATGDGMVEVISGLKPGEMVVTSGQFLIDSEAKIREALAKMIRGDMAADQQVSAEEAGASELDELPEPVADTLDAALDEYLTITDTLASDGIDGVADAAGRLAQQLDQLSKLEIPSEPHFWHKHQESLAGARSGSFKLAQAADLAAARLDFAEVSTHFESLLMATGVPPSFDREVQVLHCPMYRNDQGGTIWLQPAGDVRNPYFGSTMLECFDERNALPVTGVAADAPASDAMAEPATPAPAQLAPAEQDALDEIVGRYLAIQQALTEDRWKESADDLAGIREQARILEASGDSALSGKGSSLQRSATIEGDDIAGFREGFATLSDALLELVREHPPGADKVPSLYQAYCPMVKKNWLQASEGIRNPYDPSMLECGSIKADLGSESGDQGETDQ</sequence>
<dbReference type="SUPFAM" id="SSF111369">
    <property type="entry name" value="HlyD-like secretion proteins"/>
    <property type="match status" value="1"/>
</dbReference>
<evidence type="ECO:0000313" key="9">
    <source>
        <dbReference type="Proteomes" id="UP001476282"/>
    </source>
</evidence>
<accession>A0ABP9UQY7</accession>
<feature type="domain" description="CusB-like barrel-sandwich hybrid" evidence="5">
    <location>
        <begin position="147"/>
        <end position="266"/>
    </location>
</feature>
<reference evidence="8 9" key="1">
    <citation type="submission" date="2024-02" db="EMBL/GenBank/DDBJ databases">
        <title>Haloferula sargassicola NBRC 104335.</title>
        <authorList>
            <person name="Ichikawa N."/>
            <person name="Katano-Makiyama Y."/>
            <person name="Hidaka K."/>
        </authorList>
    </citation>
    <scope>NUCLEOTIDE SEQUENCE [LARGE SCALE GENOMIC DNA]</scope>
    <source>
        <strain evidence="8 9">NBRC 104335</strain>
    </source>
</reference>